<comment type="similarity">
    <text evidence="2 9">Belongs to the uroporphyrinogen-III synthase family.</text>
</comment>
<evidence type="ECO:0000256" key="5">
    <source>
        <dbReference type="ARBA" id="ARBA00023244"/>
    </source>
</evidence>
<dbReference type="EMBL" id="BAAAON010000001">
    <property type="protein sequence ID" value="GAA2171978.1"/>
    <property type="molecule type" value="Genomic_DNA"/>
</dbReference>
<proteinExistence type="inferred from homology"/>
<feature type="region of interest" description="Disordered" evidence="10">
    <location>
        <begin position="189"/>
        <end position="209"/>
    </location>
</feature>
<dbReference type="Proteomes" id="UP001500974">
    <property type="component" value="Unassembled WGS sequence"/>
</dbReference>
<dbReference type="InterPro" id="IPR039793">
    <property type="entry name" value="UROS/Hem4"/>
</dbReference>
<evidence type="ECO:0000256" key="1">
    <source>
        <dbReference type="ARBA" id="ARBA00004772"/>
    </source>
</evidence>
<evidence type="ECO:0000256" key="8">
    <source>
        <dbReference type="ARBA" id="ARBA00048617"/>
    </source>
</evidence>
<evidence type="ECO:0000256" key="3">
    <source>
        <dbReference type="ARBA" id="ARBA00013109"/>
    </source>
</evidence>
<keyword evidence="4 9" id="KW-0456">Lyase</keyword>
<reference evidence="13" key="1">
    <citation type="journal article" date="2019" name="Int. J. Syst. Evol. Microbiol.">
        <title>The Global Catalogue of Microorganisms (GCM) 10K type strain sequencing project: providing services to taxonomists for standard genome sequencing and annotation.</title>
        <authorList>
            <consortium name="The Broad Institute Genomics Platform"/>
            <consortium name="The Broad Institute Genome Sequencing Center for Infectious Disease"/>
            <person name="Wu L."/>
            <person name="Ma J."/>
        </authorList>
    </citation>
    <scope>NUCLEOTIDE SEQUENCE [LARGE SCALE GENOMIC DNA]</scope>
    <source>
        <strain evidence="13">JCM 14917</strain>
    </source>
</reference>
<keyword evidence="13" id="KW-1185">Reference proteome</keyword>
<evidence type="ECO:0000256" key="6">
    <source>
        <dbReference type="ARBA" id="ARBA00037589"/>
    </source>
</evidence>
<dbReference type="Gene3D" id="3.40.50.10090">
    <property type="match status" value="2"/>
</dbReference>
<dbReference type="CDD" id="cd06578">
    <property type="entry name" value="HemD"/>
    <property type="match status" value="1"/>
</dbReference>
<dbReference type="Pfam" id="PF02602">
    <property type="entry name" value="HEM4"/>
    <property type="match status" value="1"/>
</dbReference>
<dbReference type="InterPro" id="IPR036108">
    <property type="entry name" value="4pyrrol_syn_uPrphyn_synt_sf"/>
</dbReference>
<evidence type="ECO:0000256" key="10">
    <source>
        <dbReference type="SAM" id="MobiDB-lite"/>
    </source>
</evidence>
<protein>
    <recommendedName>
        <fullName evidence="7 9">Uroporphyrinogen-III synthase</fullName>
        <ecNumber evidence="3 9">4.2.1.75</ecNumber>
    </recommendedName>
</protein>
<dbReference type="RefSeq" id="WP_346027108.1">
    <property type="nucleotide sequence ID" value="NZ_BAAAON010000001.1"/>
</dbReference>
<comment type="caution">
    <text evidence="12">The sequence shown here is derived from an EMBL/GenBank/DDBJ whole genome shotgun (WGS) entry which is preliminary data.</text>
</comment>
<evidence type="ECO:0000313" key="12">
    <source>
        <dbReference type="EMBL" id="GAA2171978.1"/>
    </source>
</evidence>
<dbReference type="PANTHER" id="PTHR38042">
    <property type="entry name" value="UROPORPHYRINOGEN-III SYNTHASE, CHLOROPLASTIC"/>
    <property type="match status" value="1"/>
</dbReference>
<comment type="function">
    <text evidence="6 9">Catalyzes cyclization of the linear tetrapyrrole, hydroxymethylbilane, to the macrocyclic uroporphyrinogen III.</text>
</comment>
<evidence type="ECO:0000256" key="2">
    <source>
        <dbReference type="ARBA" id="ARBA00008133"/>
    </source>
</evidence>
<evidence type="ECO:0000259" key="11">
    <source>
        <dbReference type="Pfam" id="PF02602"/>
    </source>
</evidence>
<evidence type="ECO:0000256" key="7">
    <source>
        <dbReference type="ARBA" id="ARBA00040167"/>
    </source>
</evidence>
<feature type="domain" description="Tetrapyrrole biosynthesis uroporphyrinogen III synthase" evidence="11">
    <location>
        <begin position="26"/>
        <end position="283"/>
    </location>
</feature>
<dbReference type="PANTHER" id="PTHR38042:SF1">
    <property type="entry name" value="UROPORPHYRINOGEN-III SYNTHASE, CHLOROPLASTIC"/>
    <property type="match status" value="1"/>
</dbReference>
<comment type="pathway">
    <text evidence="1 9">Porphyrin-containing compound metabolism; protoporphyrin-IX biosynthesis; coproporphyrinogen-III from 5-aminolevulinate: step 3/4.</text>
</comment>
<dbReference type="SUPFAM" id="SSF69618">
    <property type="entry name" value="HemD-like"/>
    <property type="match status" value="1"/>
</dbReference>
<evidence type="ECO:0000313" key="13">
    <source>
        <dbReference type="Proteomes" id="UP001500974"/>
    </source>
</evidence>
<dbReference type="InterPro" id="IPR003754">
    <property type="entry name" value="4pyrrol_synth_uPrphyn_synth"/>
</dbReference>
<evidence type="ECO:0000256" key="9">
    <source>
        <dbReference type="RuleBase" id="RU366031"/>
    </source>
</evidence>
<comment type="catalytic activity">
    <reaction evidence="8 9">
        <text>hydroxymethylbilane = uroporphyrinogen III + H2O</text>
        <dbReference type="Rhea" id="RHEA:18965"/>
        <dbReference type="ChEBI" id="CHEBI:15377"/>
        <dbReference type="ChEBI" id="CHEBI:57308"/>
        <dbReference type="ChEBI" id="CHEBI:57845"/>
        <dbReference type="EC" id="4.2.1.75"/>
    </reaction>
</comment>
<organism evidence="12 13">
    <name type="scientific">Arthrobacter parietis</name>
    <dbReference type="NCBI Taxonomy" id="271434"/>
    <lineage>
        <taxon>Bacteria</taxon>
        <taxon>Bacillati</taxon>
        <taxon>Actinomycetota</taxon>
        <taxon>Actinomycetes</taxon>
        <taxon>Micrococcales</taxon>
        <taxon>Micrococcaceae</taxon>
        <taxon>Arthrobacter</taxon>
    </lineage>
</organism>
<dbReference type="EC" id="4.2.1.75" evidence="3 9"/>
<evidence type="ECO:0000256" key="4">
    <source>
        <dbReference type="ARBA" id="ARBA00023239"/>
    </source>
</evidence>
<sequence length="298" mass="30836">MTVGRTNGDLSGLTVALLRSADRGAAMAAELTRRGAKTLLVPLIDWELPADTAELDRFLDAADSYDWLVLTSVTTVRVLAQRARVRRVSLSSLIGSVKVAAVGAATGAALAELGVNVQLTPEQDQSAEGLLAELPAQPARALLPQSDLAADTLRAGLAGRGWMIDAVTAYVTVGYPAAAERRVSAVNDGADTGDSVDGDTVNANPGEPAGTVTQKELLGDLRQGRIDVVVLTSPSIAARLHAMMESLPCTVATVAIGRRTERDASALGMRIDATASAPSPAGIADAVSTAVVNHRKRN</sequence>
<name>A0ABP5MFR0_9MICC</name>
<accession>A0ABP5MFR0</accession>
<keyword evidence="5 9" id="KW-0627">Porphyrin biosynthesis</keyword>
<gene>
    <name evidence="12" type="ORF">GCM10009784_00650</name>
</gene>